<dbReference type="EMBL" id="JAWDGP010006834">
    <property type="protein sequence ID" value="KAK3734915.1"/>
    <property type="molecule type" value="Genomic_DNA"/>
</dbReference>
<proteinExistence type="predicted"/>
<comment type="caution">
    <text evidence="1">The sequence shown here is derived from an EMBL/GenBank/DDBJ whole genome shotgun (WGS) entry which is preliminary data.</text>
</comment>
<protein>
    <submittedName>
        <fullName evidence="1">Uncharacterized protein</fullName>
    </submittedName>
</protein>
<name>A0AAE1CU63_9GAST</name>
<dbReference type="AlphaFoldDB" id="A0AAE1CU63"/>
<evidence type="ECO:0000313" key="2">
    <source>
        <dbReference type="Proteomes" id="UP001283361"/>
    </source>
</evidence>
<sequence>MKVILQTRVKLPPKDLPSQRFTSLDTKRCKMRLLHQIKMLYEAIVLSLTLALIPRLPNSQSRTDHANRLAQIVLEL</sequence>
<dbReference type="Proteomes" id="UP001283361">
    <property type="component" value="Unassembled WGS sequence"/>
</dbReference>
<gene>
    <name evidence="1" type="ORF">RRG08_038940</name>
</gene>
<keyword evidence="2" id="KW-1185">Reference proteome</keyword>
<evidence type="ECO:0000313" key="1">
    <source>
        <dbReference type="EMBL" id="KAK3734915.1"/>
    </source>
</evidence>
<accession>A0AAE1CU63</accession>
<organism evidence="1 2">
    <name type="scientific">Elysia crispata</name>
    <name type="common">lettuce slug</name>
    <dbReference type="NCBI Taxonomy" id="231223"/>
    <lineage>
        <taxon>Eukaryota</taxon>
        <taxon>Metazoa</taxon>
        <taxon>Spiralia</taxon>
        <taxon>Lophotrochozoa</taxon>
        <taxon>Mollusca</taxon>
        <taxon>Gastropoda</taxon>
        <taxon>Heterobranchia</taxon>
        <taxon>Euthyneura</taxon>
        <taxon>Panpulmonata</taxon>
        <taxon>Sacoglossa</taxon>
        <taxon>Placobranchoidea</taxon>
        <taxon>Plakobranchidae</taxon>
        <taxon>Elysia</taxon>
    </lineage>
</organism>
<reference evidence="1" key="1">
    <citation type="journal article" date="2023" name="G3 (Bethesda)">
        <title>A reference genome for the long-term kleptoplast-retaining sea slug Elysia crispata morphotype clarki.</title>
        <authorList>
            <person name="Eastman K.E."/>
            <person name="Pendleton A.L."/>
            <person name="Shaikh M.A."/>
            <person name="Suttiyut T."/>
            <person name="Ogas R."/>
            <person name="Tomko P."/>
            <person name="Gavelis G."/>
            <person name="Widhalm J.R."/>
            <person name="Wisecaver J.H."/>
        </authorList>
    </citation>
    <scope>NUCLEOTIDE SEQUENCE</scope>
    <source>
        <strain evidence="1">ECLA1</strain>
    </source>
</reference>